<evidence type="ECO:0000313" key="2">
    <source>
        <dbReference type="EMBL" id="CAE1155372.1"/>
    </source>
</evidence>
<sequence>MFKVTTFTERTLVTSLFFLPPFFYSSSLFIFFSLLLFFVIIFSSVSFVFHSNISHSFRSFNQCFSLIIISIFLLSVLAFEPLSLFINFLPTSSYSFTPTPPNFPPLIISSFEPLSLQDSSTAPPLPTLTSLNFLFFLPHILFLFSLFFKMPSPSPAFLPPLLSLLLYLFFLLSLMFFFKDASSFLLLFLFIYPSYFPYLLPLIILTISLCILFLLLSSLSYFYAFPPLIIISF</sequence>
<feature type="transmembrane region" description="Helical" evidence="1">
    <location>
        <begin position="198"/>
        <end position="224"/>
    </location>
</feature>
<keyword evidence="1" id="KW-0812">Transmembrane</keyword>
<dbReference type="EMBL" id="CAHIKZ030000141">
    <property type="protein sequence ID" value="CAE1155372.1"/>
    <property type="molecule type" value="Genomic_DNA"/>
</dbReference>
<feature type="transmembrane region" description="Helical" evidence="1">
    <location>
        <begin position="160"/>
        <end position="178"/>
    </location>
</feature>
<name>A0A812ARX2_ACAPH</name>
<feature type="transmembrane region" description="Helical" evidence="1">
    <location>
        <begin position="22"/>
        <end position="51"/>
    </location>
</feature>
<evidence type="ECO:0000313" key="3">
    <source>
        <dbReference type="Proteomes" id="UP000597762"/>
    </source>
</evidence>
<keyword evidence="1" id="KW-1133">Transmembrane helix</keyword>
<keyword evidence="1" id="KW-0472">Membrane</keyword>
<feature type="transmembrane region" description="Helical" evidence="1">
    <location>
        <begin position="63"/>
        <end position="86"/>
    </location>
</feature>
<proteinExistence type="predicted"/>
<evidence type="ECO:0000256" key="1">
    <source>
        <dbReference type="SAM" id="Phobius"/>
    </source>
</evidence>
<gene>
    <name evidence="2" type="ORF">SPHA_4467</name>
</gene>
<reference evidence="2" key="1">
    <citation type="submission" date="2021-01" db="EMBL/GenBank/DDBJ databases">
        <authorList>
            <person name="Li R."/>
            <person name="Bekaert M."/>
        </authorList>
    </citation>
    <scope>NUCLEOTIDE SEQUENCE</scope>
    <source>
        <strain evidence="2">Farmed</strain>
    </source>
</reference>
<organism evidence="2 3">
    <name type="scientific">Acanthosepion pharaonis</name>
    <name type="common">Pharaoh cuttlefish</name>
    <name type="synonym">Sepia pharaonis</name>
    <dbReference type="NCBI Taxonomy" id="158019"/>
    <lineage>
        <taxon>Eukaryota</taxon>
        <taxon>Metazoa</taxon>
        <taxon>Spiralia</taxon>
        <taxon>Lophotrochozoa</taxon>
        <taxon>Mollusca</taxon>
        <taxon>Cephalopoda</taxon>
        <taxon>Coleoidea</taxon>
        <taxon>Decapodiformes</taxon>
        <taxon>Sepiida</taxon>
        <taxon>Sepiina</taxon>
        <taxon>Sepiidae</taxon>
        <taxon>Acanthosepion</taxon>
    </lineage>
</organism>
<keyword evidence="3" id="KW-1185">Reference proteome</keyword>
<feature type="transmembrane region" description="Helical" evidence="1">
    <location>
        <begin position="128"/>
        <end position="148"/>
    </location>
</feature>
<accession>A0A812ARX2</accession>
<protein>
    <submittedName>
        <fullName evidence="2">Uncharacterized protein</fullName>
    </submittedName>
</protein>
<dbReference type="Proteomes" id="UP000597762">
    <property type="component" value="Unassembled WGS sequence"/>
</dbReference>
<dbReference type="AlphaFoldDB" id="A0A812ARX2"/>
<comment type="caution">
    <text evidence="2">The sequence shown here is derived from an EMBL/GenBank/DDBJ whole genome shotgun (WGS) entry which is preliminary data.</text>
</comment>